<accession>A0A0F9NCR4</accession>
<proteinExistence type="predicted"/>
<name>A0A0F9NCR4_9ZZZZ</name>
<protein>
    <submittedName>
        <fullName evidence="1">Uncharacterized protein</fullName>
    </submittedName>
</protein>
<dbReference type="EMBL" id="LAZR01003540">
    <property type="protein sequence ID" value="KKN17260.1"/>
    <property type="molecule type" value="Genomic_DNA"/>
</dbReference>
<organism evidence="1">
    <name type="scientific">marine sediment metagenome</name>
    <dbReference type="NCBI Taxonomy" id="412755"/>
    <lineage>
        <taxon>unclassified sequences</taxon>
        <taxon>metagenomes</taxon>
        <taxon>ecological metagenomes</taxon>
    </lineage>
</organism>
<gene>
    <name evidence="1" type="ORF">LCGC14_0967660</name>
</gene>
<reference evidence="1" key="1">
    <citation type="journal article" date="2015" name="Nature">
        <title>Complex archaea that bridge the gap between prokaryotes and eukaryotes.</title>
        <authorList>
            <person name="Spang A."/>
            <person name="Saw J.H."/>
            <person name="Jorgensen S.L."/>
            <person name="Zaremba-Niedzwiedzka K."/>
            <person name="Martijn J."/>
            <person name="Lind A.E."/>
            <person name="van Eijk R."/>
            <person name="Schleper C."/>
            <person name="Guy L."/>
            <person name="Ettema T.J."/>
        </authorList>
    </citation>
    <scope>NUCLEOTIDE SEQUENCE</scope>
</reference>
<dbReference type="AlphaFoldDB" id="A0A0F9NCR4"/>
<sequence>MKTIKTARYINAQLFDKRIEDVDEYVRSGFSIGLAIKIVYPDVPLEIRERIKQEMLNRQRGEIK</sequence>
<comment type="caution">
    <text evidence="1">The sequence shown here is derived from an EMBL/GenBank/DDBJ whole genome shotgun (WGS) entry which is preliminary data.</text>
</comment>
<evidence type="ECO:0000313" key="1">
    <source>
        <dbReference type="EMBL" id="KKN17260.1"/>
    </source>
</evidence>